<evidence type="ECO:0000256" key="2">
    <source>
        <dbReference type="ARBA" id="ARBA00022692"/>
    </source>
</evidence>
<organism evidence="8 9">
    <name type="scientific">Drosophila albomicans</name>
    <name type="common">Fruit fly</name>
    <dbReference type="NCBI Taxonomy" id="7291"/>
    <lineage>
        <taxon>Eukaryota</taxon>
        <taxon>Metazoa</taxon>
        <taxon>Ecdysozoa</taxon>
        <taxon>Arthropoda</taxon>
        <taxon>Hexapoda</taxon>
        <taxon>Insecta</taxon>
        <taxon>Pterygota</taxon>
        <taxon>Neoptera</taxon>
        <taxon>Endopterygota</taxon>
        <taxon>Diptera</taxon>
        <taxon>Brachycera</taxon>
        <taxon>Muscomorpha</taxon>
        <taxon>Ephydroidea</taxon>
        <taxon>Drosophilidae</taxon>
        <taxon>Drosophila</taxon>
    </lineage>
</organism>
<dbReference type="GO" id="GO:0005319">
    <property type="term" value="F:lipid transporter activity"/>
    <property type="evidence" value="ECO:0007669"/>
    <property type="project" value="TreeGrafter"/>
</dbReference>
<feature type="compositionally biased region" description="Polar residues" evidence="5">
    <location>
        <begin position="568"/>
        <end position="578"/>
    </location>
</feature>
<evidence type="ECO:0000256" key="5">
    <source>
        <dbReference type="SAM" id="MobiDB-lite"/>
    </source>
</evidence>
<feature type="region of interest" description="Disordered" evidence="5">
    <location>
        <begin position="568"/>
        <end position="620"/>
    </location>
</feature>
<dbReference type="InterPro" id="IPR003439">
    <property type="entry name" value="ABC_transporter-like_ATP-bd"/>
</dbReference>
<feature type="transmembrane region" description="Helical" evidence="6">
    <location>
        <begin position="43"/>
        <end position="63"/>
    </location>
</feature>
<dbReference type="PANTHER" id="PTHR19229">
    <property type="entry name" value="ATP-BINDING CASSETTE TRANSPORTER SUBFAMILY A ABCA"/>
    <property type="match status" value="1"/>
</dbReference>
<dbReference type="GO" id="GO:0005524">
    <property type="term" value="F:ATP binding"/>
    <property type="evidence" value="ECO:0007669"/>
    <property type="project" value="InterPro"/>
</dbReference>
<proteinExistence type="predicted"/>
<feature type="domain" description="ABC transporter" evidence="7">
    <location>
        <begin position="675"/>
        <end position="906"/>
    </location>
</feature>
<feature type="transmembrane region" description="Helical" evidence="6">
    <location>
        <begin position="1259"/>
        <end position="1289"/>
    </location>
</feature>
<gene>
    <name evidence="9" type="primary">LOC117575545</name>
</gene>
<dbReference type="InterPro" id="IPR026082">
    <property type="entry name" value="ABCA"/>
</dbReference>
<feature type="domain" description="ABC transporter" evidence="7">
    <location>
        <begin position="1496"/>
        <end position="1726"/>
    </location>
</feature>
<dbReference type="RefSeq" id="XP_034115693.1">
    <property type="nucleotide sequence ID" value="XM_034259802.2"/>
</dbReference>
<feature type="transmembrane region" description="Helical" evidence="6">
    <location>
        <begin position="314"/>
        <end position="334"/>
    </location>
</feature>
<evidence type="ECO:0000313" key="9">
    <source>
        <dbReference type="RefSeq" id="XP_034115693.1"/>
    </source>
</evidence>
<feature type="transmembrane region" description="Helical" evidence="6">
    <location>
        <begin position="1216"/>
        <end position="1239"/>
    </location>
</feature>
<evidence type="ECO:0000256" key="1">
    <source>
        <dbReference type="ARBA" id="ARBA00004141"/>
    </source>
</evidence>
<evidence type="ECO:0000313" key="8">
    <source>
        <dbReference type="Proteomes" id="UP000515160"/>
    </source>
</evidence>
<feature type="transmembrane region" description="Helical" evidence="6">
    <location>
        <begin position="1363"/>
        <end position="1380"/>
    </location>
</feature>
<dbReference type="GO" id="GO:0016020">
    <property type="term" value="C:membrane"/>
    <property type="evidence" value="ECO:0007669"/>
    <property type="project" value="UniProtKB-SubCell"/>
</dbReference>
<evidence type="ECO:0000259" key="7">
    <source>
        <dbReference type="PROSITE" id="PS50893"/>
    </source>
</evidence>
<dbReference type="Proteomes" id="UP000515160">
    <property type="component" value="Chromosome 2R"/>
</dbReference>
<dbReference type="Gene3D" id="3.40.50.300">
    <property type="entry name" value="P-loop containing nucleotide triphosphate hydrolases"/>
    <property type="match status" value="2"/>
</dbReference>
<keyword evidence="3 6" id="KW-1133">Transmembrane helix</keyword>
<feature type="region of interest" description="Disordered" evidence="5">
    <location>
        <begin position="1755"/>
        <end position="1776"/>
    </location>
</feature>
<protein>
    <submittedName>
        <fullName evidence="9">Phospholipid-transporting ATPase ABCA3-like</fullName>
    </submittedName>
</protein>
<feature type="transmembrane region" description="Helical" evidence="6">
    <location>
        <begin position="272"/>
        <end position="293"/>
    </location>
</feature>
<dbReference type="InterPro" id="IPR017871">
    <property type="entry name" value="ABC_transporter-like_CS"/>
</dbReference>
<accession>A0A6P8XR61</accession>
<keyword evidence="2 6" id="KW-0812">Transmembrane</keyword>
<evidence type="ECO:0000256" key="4">
    <source>
        <dbReference type="ARBA" id="ARBA00023136"/>
    </source>
</evidence>
<feature type="transmembrane region" description="Helical" evidence="6">
    <location>
        <begin position="346"/>
        <end position="373"/>
    </location>
</feature>
<evidence type="ECO:0000256" key="6">
    <source>
        <dbReference type="SAM" id="Phobius"/>
    </source>
</evidence>
<dbReference type="OrthoDB" id="7860798at2759"/>
<keyword evidence="4 6" id="KW-0472">Membrane</keyword>
<keyword evidence="8" id="KW-1185">Reference proteome</keyword>
<reference evidence="9" key="1">
    <citation type="submission" date="2025-08" db="UniProtKB">
        <authorList>
            <consortium name="RefSeq"/>
        </authorList>
    </citation>
    <scope>IDENTIFICATION</scope>
    <source>
        <strain evidence="9">15112-1751.03</strain>
        <tissue evidence="9">Whole Adult</tissue>
    </source>
</reference>
<dbReference type="PANTHER" id="PTHR19229:SF250">
    <property type="entry name" value="ABC TRANSPORTER DOMAIN-CONTAINING PROTEIN-RELATED"/>
    <property type="match status" value="1"/>
</dbReference>
<feature type="transmembrane region" description="Helical" evidence="6">
    <location>
        <begin position="1331"/>
        <end position="1351"/>
    </location>
</feature>
<dbReference type="InterPro" id="IPR027417">
    <property type="entry name" value="P-loop_NTPase"/>
</dbReference>
<dbReference type="Pfam" id="PF00005">
    <property type="entry name" value="ABC_tran"/>
    <property type="match status" value="1"/>
</dbReference>
<feature type="transmembrane region" description="Helical" evidence="6">
    <location>
        <begin position="1423"/>
        <end position="1447"/>
    </location>
</feature>
<dbReference type="Pfam" id="PF12698">
    <property type="entry name" value="ABC2_membrane_3"/>
    <property type="match status" value="2"/>
</dbReference>
<dbReference type="GO" id="GO:0016887">
    <property type="term" value="F:ATP hydrolysis activity"/>
    <property type="evidence" value="ECO:0007669"/>
    <property type="project" value="InterPro"/>
</dbReference>
<feature type="transmembrane region" description="Helical" evidence="6">
    <location>
        <begin position="385"/>
        <end position="403"/>
    </location>
</feature>
<dbReference type="PROSITE" id="PS00211">
    <property type="entry name" value="ABC_TRANSPORTER_1"/>
    <property type="match status" value="1"/>
</dbReference>
<dbReference type="InterPro" id="IPR013525">
    <property type="entry name" value="ABC2_TM"/>
</dbReference>
<dbReference type="GeneID" id="117575545"/>
<comment type="subcellular location">
    <subcellularLocation>
        <location evidence="1">Membrane</location>
        <topology evidence="1">Multi-pass membrane protein</topology>
    </subcellularLocation>
</comment>
<feature type="transmembrane region" description="Helical" evidence="6">
    <location>
        <begin position="1130"/>
        <end position="1148"/>
    </location>
</feature>
<dbReference type="GO" id="GO:0140359">
    <property type="term" value="F:ABC-type transporter activity"/>
    <property type="evidence" value="ECO:0007669"/>
    <property type="project" value="InterPro"/>
</dbReference>
<dbReference type="SUPFAM" id="SSF52540">
    <property type="entry name" value="P-loop containing nucleoside triphosphate hydrolases"/>
    <property type="match status" value="2"/>
</dbReference>
<name>A0A6P8XR61_DROAB</name>
<evidence type="ECO:0000256" key="3">
    <source>
        <dbReference type="ARBA" id="ARBA00022989"/>
    </source>
</evidence>
<feature type="transmembrane region" description="Helical" evidence="6">
    <location>
        <begin position="1301"/>
        <end position="1325"/>
    </location>
</feature>
<feature type="transmembrane region" description="Helical" evidence="6">
    <location>
        <begin position="1038"/>
        <end position="1057"/>
    </location>
</feature>
<dbReference type="PROSITE" id="PS50893">
    <property type="entry name" value="ABC_TRANSPORTER_2"/>
    <property type="match status" value="2"/>
</dbReference>
<sequence>MHYAKWDPEAVLREQNKSFNRTRKFALAFWKTLNIQKSYKLHYVKIFLISLVFLPILVLLRGLTIPKVENKVLHDPVNIDSLDKMHETLAQLQHNSSELLIMKLYYTPRCKPCDNIIATTVEKLKLDGYDHVADDNEMELRMQQTNYLAGVKFLGMEKNTTELPIVLDYELRFPPVLRTSPDPKNPLLWGTDNIYSQAYNPSGEEHRSNYTGVPPGYFEEGFVQLQHAIAMSFLELKSGHKDLSKMVIPQIQMVSFPTRRHVRDEYLTHLKILLPLTILFTYAFPSISIVKAITDENERGIMKMMRIEELNWCAWFSIIFLSQVTASLIILLILSPSYGSHAIFEYSNWVAVFFFLVCYVFANCSFILMISVVVVRKSKNARYALMMRLITIAPYTFMLVFSHKLPMSYSLLACLSHDTGLAIGLNIILEFESSGEGFAWKNFRKPHFAGDTLCCSHVCGMLLLDSVIYMLILIYQHYKNPPELYVMQVDKQTVAKKWYYPLKALYEHLKRQKEKGPLLSRFLWFLVVHLTVHEDDLYENKDAASVEHIGDKRNQTVRPSNMVDVGTMTTRRLNPASTSDKDLKQNFRSTGSTRIQREAAHKRRVANEPPDSSSSFESIKGQPERLHAWSSVDESSFSSVEPESLHSFDFRRHEKPDENPKAIVNEELFDNNKGIQVLQVTKTVGDTDYLNDITMIIHPNEITVILNQKCDHNNMLLSHIITGDVKMSSGRVIIDGNDVQNYKGTDTLCTILRTDSIVFSQLTTIENLYFYMHLRGMRNYRQIVRETRKYLSLLKMDIDEAECLADNMSFGQARCLSVCCTLCGGNHAVIIEDPSQGLTSQWKYRMWDLLKHAGLSRVLIVNTSYCDEAEYLGDRIAVVYCGLLQCYDRNLSLHEKFCNNYSLLGDVVSGTKAQDYEFMTLLRQYFPSNAVIKSLPSSGKLDVTLPMGNDLRLADLLDDLHQRSTTMGLGRLWVKVQTLRDVFMKDFSDISDQIDVEVMNEELQRCFHSEVTEEDEFKRTCLQFGAFMHKKIIQLTRFYWLPITIIVLLSACVFFNWQSSHFSHLPRVNITLTTYPETVVLMKRTDLSEQMVTYSITKGYEKHHRRLSDRDQHEDHVFTYLVGRRELKPYLIFLQMISILRVATFYVVAADVSPDSILCFWNNKLVHAAPISLNMMHNALAIHLIGPRSEIRLANHPITFSNKLILEQYNIHSGMVLGLGNLIILVLCASIALMVVPLISEFTTGNRRVIYLSGNNMTMYWVSHMLADMFVFTVVIIYLVVLLVVHDIVVNADKRNYDDGLFVFNMFLVLFLFGMAVLPFVYLIAALFARIFFGFMVTLFILGGSSVLIMLVIQLTELRGSEFIYTFFFWSSTMNMYRGLRKLHVNRALRRACEQLGGCKFEAACCHLAGYADYEYPGIMTELVLLVLQLFAYGYLLVVITKHPFIVEDWIWRIRQRYKRTARSFSKTITLSFHDVSDEHEKVDQLNSYEMMKLPLVFKDVSKRVGNQNRLNNVSFMVQPREVFGIVGMRHSGKSEIISMTVGAESITSGDIYVAGISVRQRPKETYTHLGYCPGGNALLGYMSVREILRFYCLLNGRKVELVPTIIDNLCDALNLNKYMHTRIDRLGFSQRRKLTVGISVLSSTNTVMMEEPTRGMGQWSKVATWQLIRILKHIGRTVVMATEDFDEAIELCDTIAYLANGSLRSIGTVDQLTSLHSRGCLVEMKVIKVIYTRHRSVDPYVSLLGSSYFEENSSHSEDEAERRRRGNYSFSSDENDSWHTKAMRHQDAASFMEAELPMAELRGSYDQHRVYYIPFEAIPLSSVFRAMAAVQVELDVYSYRITCTSLSEIYESSSRQHVRHFDRK</sequence>